<comment type="caution">
    <text evidence="1">The sequence shown here is derived from an EMBL/GenBank/DDBJ whole genome shotgun (WGS) entry which is preliminary data.</text>
</comment>
<name>A0A843BFW8_9BURK</name>
<dbReference type="EMBL" id="JABBCQ020000036">
    <property type="protein sequence ID" value="MBI1627037.1"/>
    <property type="molecule type" value="Genomic_DNA"/>
</dbReference>
<dbReference type="AlphaFoldDB" id="A0A843BFW8"/>
<evidence type="ECO:0000313" key="1">
    <source>
        <dbReference type="EMBL" id="MBI1627037.1"/>
    </source>
</evidence>
<dbReference type="InterPro" id="IPR032720">
    <property type="entry name" value="Cys_rich_CWC"/>
</dbReference>
<protein>
    <submittedName>
        <fullName evidence="1">Cysteine-rich CWC family protein</fullName>
    </submittedName>
</protein>
<keyword evidence="2" id="KW-1185">Reference proteome</keyword>
<dbReference type="Proteomes" id="UP000530032">
    <property type="component" value="Unassembled WGS sequence"/>
</dbReference>
<evidence type="ECO:0000313" key="2">
    <source>
        <dbReference type="Proteomes" id="UP000530032"/>
    </source>
</evidence>
<gene>
    <name evidence="1" type="ORF">HF327_021445</name>
</gene>
<accession>A0A843BFW8</accession>
<sequence>MRHGFYTGAMPSNTPLNPCLCPLCGQANQCAITSGLPPESCWCMQTPVSKDALAQLPPEARGKACICPVCAQPGNPDFTTD</sequence>
<organism evidence="1 2">
    <name type="scientific">Comamonas suwonensis</name>
    <dbReference type="NCBI Taxonomy" id="2606214"/>
    <lineage>
        <taxon>Bacteria</taxon>
        <taxon>Pseudomonadati</taxon>
        <taxon>Pseudomonadota</taxon>
        <taxon>Betaproteobacteria</taxon>
        <taxon>Burkholderiales</taxon>
        <taxon>Comamonadaceae</taxon>
        <taxon>Comamonas</taxon>
    </lineage>
</organism>
<dbReference type="Pfam" id="PF14375">
    <property type="entry name" value="Cys_rich_CWC"/>
    <property type="match status" value="1"/>
</dbReference>
<reference evidence="1" key="1">
    <citation type="submission" date="2020-12" db="EMBL/GenBank/DDBJ databases">
        <title>Comamonas sp. nov., isolated from stream water.</title>
        <authorList>
            <person name="Park K.-H."/>
        </authorList>
    </citation>
    <scope>NUCLEOTIDE SEQUENCE</scope>
    <source>
        <strain evidence="1">EJ-4</strain>
    </source>
</reference>
<proteinExistence type="predicted"/>
<dbReference type="RefSeq" id="WP_198462386.1">
    <property type="nucleotide sequence ID" value="NZ_JABBCQ020000036.1"/>
</dbReference>